<dbReference type="KEGG" id="xbv:XBW1_3789"/>
<dbReference type="Proteomes" id="UP000032930">
    <property type="component" value="Chromosome"/>
</dbReference>
<dbReference type="Pfam" id="PF26207">
    <property type="entry name" value="Phage_phiTE_015"/>
    <property type="match status" value="1"/>
</dbReference>
<dbReference type="RefSeq" id="WP_046337409.1">
    <property type="nucleotide sequence ID" value="NZ_CAWMEF010000001.1"/>
</dbReference>
<accession>A0A0B6XC16</accession>
<dbReference type="EMBL" id="FO818637">
    <property type="protein sequence ID" value="CDM91145.1"/>
    <property type="molecule type" value="Genomic_DNA"/>
</dbReference>
<dbReference type="AlphaFoldDB" id="A0A0B6XC16"/>
<evidence type="ECO:0000313" key="1">
    <source>
        <dbReference type="EMBL" id="CDM91145.1"/>
    </source>
</evidence>
<protein>
    <submittedName>
        <fullName evidence="1">Uncharacterized protein</fullName>
    </submittedName>
</protein>
<dbReference type="InterPro" id="IPR058601">
    <property type="entry name" value="Phage_phiTE_015-like"/>
</dbReference>
<sequence length="115" mass="13823">MKRKDICREYFEKEIKSTYAFNDDNYPTLAQDETGKYYNIITQSRWENWKKAWNASRDIKIDLPNFLDCNKDDKLEIEYNRGISHCQNFLESQGIKVNIIVTKINSLNYIKQEKK</sequence>
<organism evidence="1 2">
    <name type="scientific">Xenorhabdus bovienii</name>
    <name type="common">Xenorhabdus nematophila subsp. bovienii</name>
    <dbReference type="NCBI Taxonomy" id="40576"/>
    <lineage>
        <taxon>Bacteria</taxon>
        <taxon>Pseudomonadati</taxon>
        <taxon>Pseudomonadota</taxon>
        <taxon>Gammaproteobacteria</taxon>
        <taxon>Enterobacterales</taxon>
        <taxon>Morganellaceae</taxon>
        <taxon>Xenorhabdus</taxon>
    </lineage>
</organism>
<evidence type="ECO:0000313" key="2">
    <source>
        <dbReference type="Proteomes" id="UP000032930"/>
    </source>
</evidence>
<name>A0A0B6XC16_XENBV</name>
<proteinExistence type="predicted"/>
<gene>
    <name evidence="1" type="ORF">XBW1_3789</name>
</gene>
<reference evidence="1 2" key="1">
    <citation type="submission" date="2014-02" db="EMBL/GenBank/DDBJ databases">
        <authorList>
            <person name="Genoscope - CEA"/>
        </authorList>
    </citation>
    <scope>NUCLEOTIDE SEQUENCE [LARGE SCALE GENOMIC DNA]</scope>
    <source>
        <strain evidence="1 2">CS03</strain>
    </source>
</reference>